<keyword evidence="2" id="KW-1185">Reference proteome</keyword>
<sequence>MSHCLFGPPERKLSPKFKTRYRGSLCLQSAELATQDIGKDPLQLVDIADMYKDKIVVDCLQGRGYTSAAKFLCGTEGVLRCCLRWIYYSVCILRIYNKSFITLVEIKGWFVRSIFLNNFGYRYYHQHSTRWECYSGLRFPNPWNARSQCLGQ</sequence>
<accession>A0A3N4LB23</accession>
<protein>
    <submittedName>
        <fullName evidence="1">Uncharacterized protein</fullName>
    </submittedName>
</protein>
<proteinExistence type="predicted"/>
<organism evidence="1 2">
    <name type="scientific">Terfezia boudieri ATCC MYA-4762</name>
    <dbReference type="NCBI Taxonomy" id="1051890"/>
    <lineage>
        <taxon>Eukaryota</taxon>
        <taxon>Fungi</taxon>
        <taxon>Dikarya</taxon>
        <taxon>Ascomycota</taxon>
        <taxon>Pezizomycotina</taxon>
        <taxon>Pezizomycetes</taxon>
        <taxon>Pezizales</taxon>
        <taxon>Pezizaceae</taxon>
        <taxon>Terfezia</taxon>
    </lineage>
</organism>
<dbReference type="InParanoid" id="A0A3N4LB23"/>
<dbReference type="Proteomes" id="UP000267821">
    <property type="component" value="Unassembled WGS sequence"/>
</dbReference>
<name>A0A3N4LB23_9PEZI</name>
<dbReference type="EMBL" id="ML121603">
    <property type="protein sequence ID" value="RPB18938.1"/>
    <property type="molecule type" value="Genomic_DNA"/>
</dbReference>
<evidence type="ECO:0000313" key="2">
    <source>
        <dbReference type="Proteomes" id="UP000267821"/>
    </source>
</evidence>
<gene>
    <name evidence="1" type="ORF">L211DRAFT_673389</name>
</gene>
<reference evidence="1 2" key="1">
    <citation type="journal article" date="2018" name="Nat. Ecol. Evol.">
        <title>Pezizomycetes genomes reveal the molecular basis of ectomycorrhizal truffle lifestyle.</title>
        <authorList>
            <person name="Murat C."/>
            <person name="Payen T."/>
            <person name="Noel B."/>
            <person name="Kuo A."/>
            <person name="Morin E."/>
            <person name="Chen J."/>
            <person name="Kohler A."/>
            <person name="Krizsan K."/>
            <person name="Balestrini R."/>
            <person name="Da Silva C."/>
            <person name="Montanini B."/>
            <person name="Hainaut M."/>
            <person name="Levati E."/>
            <person name="Barry K.W."/>
            <person name="Belfiori B."/>
            <person name="Cichocki N."/>
            <person name="Clum A."/>
            <person name="Dockter R.B."/>
            <person name="Fauchery L."/>
            <person name="Guy J."/>
            <person name="Iotti M."/>
            <person name="Le Tacon F."/>
            <person name="Lindquist E.A."/>
            <person name="Lipzen A."/>
            <person name="Malagnac F."/>
            <person name="Mello A."/>
            <person name="Molinier V."/>
            <person name="Miyauchi S."/>
            <person name="Poulain J."/>
            <person name="Riccioni C."/>
            <person name="Rubini A."/>
            <person name="Sitrit Y."/>
            <person name="Splivallo R."/>
            <person name="Traeger S."/>
            <person name="Wang M."/>
            <person name="Zifcakova L."/>
            <person name="Wipf D."/>
            <person name="Zambonelli A."/>
            <person name="Paolocci F."/>
            <person name="Nowrousian M."/>
            <person name="Ottonello S."/>
            <person name="Baldrian P."/>
            <person name="Spatafora J.W."/>
            <person name="Henrissat B."/>
            <person name="Nagy L.G."/>
            <person name="Aury J.M."/>
            <person name="Wincker P."/>
            <person name="Grigoriev I.V."/>
            <person name="Bonfante P."/>
            <person name="Martin F.M."/>
        </authorList>
    </citation>
    <scope>NUCLEOTIDE SEQUENCE [LARGE SCALE GENOMIC DNA]</scope>
    <source>
        <strain evidence="1 2">ATCC MYA-4762</strain>
    </source>
</reference>
<evidence type="ECO:0000313" key="1">
    <source>
        <dbReference type="EMBL" id="RPB18938.1"/>
    </source>
</evidence>
<dbReference type="AlphaFoldDB" id="A0A3N4LB23"/>